<dbReference type="SUPFAM" id="SSF50494">
    <property type="entry name" value="Trypsin-like serine proteases"/>
    <property type="match status" value="1"/>
</dbReference>
<evidence type="ECO:0000313" key="2">
    <source>
        <dbReference type="EMBL" id="MFM1727479.1"/>
    </source>
</evidence>
<evidence type="ECO:0000313" key="3">
    <source>
        <dbReference type="Proteomes" id="UP001629744"/>
    </source>
</evidence>
<dbReference type="RefSeq" id="WP_348607614.1">
    <property type="nucleotide sequence ID" value="NZ_CP157276.1"/>
</dbReference>
<evidence type="ECO:0000256" key="1">
    <source>
        <dbReference type="SAM" id="SignalP"/>
    </source>
</evidence>
<dbReference type="Proteomes" id="UP001629744">
    <property type="component" value="Unassembled WGS sequence"/>
</dbReference>
<dbReference type="InterPro" id="IPR009003">
    <property type="entry name" value="Peptidase_S1_PA"/>
</dbReference>
<proteinExistence type="predicted"/>
<dbReference type="InterPro" id="IPR043504">
    <property type="entry name" value="Peptidase_S1_PA_chymotrypsin"/>
</dbReference>
<dbReference type="EMBL" id="JBDLNU010000001">
    <property type="protein sequence ID" value="MFM1727479.1"/>
    <property type="molecule type" value="Genomic_DNA"/>
</dbReference>
<feature type="chain" id="PRO_5045774420" description="Peptidase S1 domain-containing protein" evidence="1">
    <location>
        <begin position="28"/>
        <end position="374"/>
    </location>
</feature>
<reference evidence="2 3" key="1">
    <citation type="submission" date="2023-11" db="EMBL/GenBank/DDBJ databases">
        <authorList>
            <person name="Val-Calvo J."/>
            <person name="Scortti M."/>
            <person name="Vazquez-Boland J."/>
        </authorList>
    </citation>
    <scope>NUCLEOTIDE SEQUENCE [LARGE SCALE GENOMIC DNA]</scope>
    <source>
        <strain evidence="2 3">DSM 46662</strain>
    </source>
</reference>
<keyword evidence="1" id="KW-0732">Signal</keyword>
<feature type="signal peptide" evidence="1">
    <location>
        <begin position="1"/>
        <end position="27"/>
    </location>
</feature>
<sequence>MARIARLLTGAVASAAVLTTLTGVASAQTGSLGSAEIGSLGNIGTGSLRSLGTGSDGPAEVNLDEAFPGMRINFDGQEGYLGSDLGDGRKGTSGVCTLGVVGTDSAGRHVGITAGHCNPGAAQWDVNPKYGGAPRGEKVLDNDHPVFNTRTKTGAEPIGWIRWVDAKTCETAEEAPQCVKWNQQGEPLKDPVTGNAVVNANETSPKSTTDYMVIEFAPRMHLTGQVKDKDGHEVMSTTGKTKFKVDSIYRDASGAVAVPTKPQYVENFGSASDRRTFADRFNEFDDDLLFQASAPSSGVVGAAMDGGLFRSGAVFVPGDSGGPVALRGTGQWVGLITAVDRTLLMPWVNTSAKNILADLNPRGVVGSGFTPSTN</sequence>
<protein>
    <recommendedName>
        <fullName evidence="4">Peptidase S1 domain-containing protein</fullName>
    </recommendedName>
</protein>
<evidence type="ECO:0008006" key="4">
    <source>
        <dbReference type="Google" id="ProtNLM"/>
    </source>
</evidence>
<comment type="caution">
    <text evidence="2">The sequence shown here is derived from an EMBL/GenBank/DDBJ whole genome shotgun (WGS) entry which is preliminary data.</text>
</comment>
<name>A0ABW9FPF9_9NOCA</name>
<organism evidence="2 3">
    <name type="scientific">Prescottella soli</name>
    <dbReference type="NCBI Taxonomy" id="1543852"/>
    <lineage>
        <taxon>Bacteria</taxon>
        <taxon>Bacillati</taxon>
        <taxon>Actinomycetota</taxon>
        <taxon>Actinomycetes</taxon>
        <taxon>Mycobacteriales</taxon>
        <taxon>Nocardiaceae</taxon>
        <taxon>Prescottella</taxon>
    </lineage>
</organism>
<dbReference type="Gene3D" id="2.40.10.10">
    <property type="entry name" value="Trypsin-like serine proteases"/>
    <property type="match status" value="1"/>
</dbReference>
<keyword evidence="3" id="KW-1185">Reference proteome</keyword>
<gene>
    <name evidence="2" type="ORF">ABEU19_000940</name>
</gene>
<accession>A0ABW9FPF9</accession>